<keyword evidence="2" id="KW-0812">Transmembrane</keyword>
<feature type="transmembrane region" description="Helical" evidence="2">
    <location>
        <begin position="89"/>
        <end position="113"/>
    </location>
</feature>
<feature type="transmembrane region" description="Helical" evidence="2">
    <location>
        <begin position="182"/>
        <end position="203"/>
    </location>
</feature>
<evidence type="ECO:0000313" key="4">
    <source>
        <dbReference type="Proteomes" id="UP000247498"/>
    </source>
</evidence>
<sequence>MALAAHRSAATPGIAPQRRPAPARALAAAAPRPAAAPQQHRAPRPHHPQRGPRAVAAPAFPSFRRGAAEAAAAASTAAFPGLQSAVAPLVPAALAAAAAALGAVALLTALAPASQAARRVARSNIPYVLIGLAYGVVLLASWQADTLALMMPGSWADGFKGGFNPQFLPSLDSVATLFSRSFTSASFLLHTVFINMFAARWIYNNGFDERLPTSHSILLAALVGPLGVLSHLITKAAFAAASAAAGRDLRPRGVQVRSEDGGGVITIMPYDG</sequence>
<dbReference type="InParanoid" id="A0A2V0PL47"/>
<feature type="compositionally biased region" description="Basic residues" evidence="1">
    <location>
        <begin position="41"/>
        <end position="50"/>
    </location>
</feature>
<dbReference type="Pfam" id="PF14108">
    <property type="entry name" value="ABA4-like"/>
    <property type="match status" value="1"/>
</dbReference>
<gene>
    <name evidence="3" type="ORF">Rsub_10899</name>
</gene>
<evidence type="ECO:0000313" key="3">
    <source>
        <dbReference type="EMBL" id="GBF97735.1"/>
    </source>
</evidence>
<feature type="transmembrane region" description="Helical" evidence="2">
    <location>
        <begin position="215"/>
        <end position="233"/>
    </location>
</feature>
<reference evidence="3 4" key="1">
    <citation type="journal article" date="2018" name="Sci. Rep.">
        <title>Raphidocelis subcapitata (=Pseudokirchneriella subcapitata) provides an insight into genome evolution and environmental adaptations in the Sphaeropleales.</title>
        <authorList>
            <person name="Suzuki S."/>
            <person name="Yamaguchi H."/>
            <person name="Nakajima N."/>
            <person name="Kawachi M."/>
        </authorList>
    </citation>
    <scope>NUCLEOTIDE SEQUENCE [LARGE SCALE GENOMIC DNA]</scope>
    <source>
        <strain evidence="3 4">NIES-35</strain>
    </source>
</reference>
<keyword evidence="4" id="KW-1185">Reference proteome</keyword>
<dbReference type="EMBL" id="BDRX01000106">
    <property type="protein sequence ID" value="GBF97735.1"/>
    <property type="molecule type" value="Genomic_DNA"/>
</dbReference>
<feature type="region of interest" description="Disordered" evidence="1">
    <location>
        <begin position="1"/>
        <end position="54"/>
    </location>
</feature>
<dbReference type="PANTHER" id="PTHR34543">
    <property type="entry name" value="PROTEIN ABA DEFICIENT 4, CHLOROPLASTIC"/>
    <property type="match status" value="1"/>
</dbReference>
<name>A0A2V0PL47_9CHLO</name>
<keyword evidence="2" id="KW-1133">Transmembrane helix</keyword>
<accession>A0A2V0PL47</accession>
<feature type="compositionally biased region" description="Low complexity" evidence="1">
    <location>
        <begin position="15"/>
        <end position="40"/>
    </location>
</feature>
<protein>
    <submittedName>
        <fullName evidence="3">Uncharacterized protein</fullName>
    </submittedName>
</protein>
<evidence type="ECO:0000256" key="1">
    <source>
        <dbReference type="SAM" id="MobiDB-lite"/>
    </source>
</evidence>
<dbReference type="OrthoDB" id="196782at2759"/>
<organism evidence="3 4">
    <name type="scientific">Raphidocelis subcapitata</name>
    <dbReference type="NCBI Taxonomy" id="307507"/>
    <lineage>
        <taxon>Eukaryota</taxon>
        <taxon>Viridiplantae</taxon>
        <taxon>Chlorophyta</taxon>
        <taxon>core chlorophytes</taxon>
        <taxon>Chlorophyceae</taxon>
        <taxon>CS clade</taxon>
        <taxon>Sphaeropleales</taxon>
        <taxon>Selenastraceae</taxon>
        <taxon>Raphidocelis</taxon>
    </lineage>
</organism>
<evidence type="ECO:0000256" key="2">
    <source>
        <dbReference type="SAM" id="Phobius"/>
    </source>
</evidence>
<dbReference type="PANTHER" id="PTHR34543:SF1">
    <property type="entry name" value="PROTEIN ABA DEFICIENT 4, CHLOROPLASTIC"/>
    <property type="match status" value="1"/>
</dbReference>
<dbReference type="AlphaFoldDB" id="A0A2V0PL47"/>
<dbReference type="Proteomes" id="UP000247498">
    <property type="component" value="Unassembled WGS sequence"/>
</dbReference>
<proteinExistence type="predicted"/>
<keyword evidence="2" id="KW-0472">Membrane</keyword>
<feature type="transmembrane region" description="Helical" evidence="2">
    <location>
        <begin position="125"/>
        <end position="144"/>
    </location>
</feature>
<comment type="caution">
    <text evidence="3">The sequence shown here is derived from an EMBL/GenBank/DDBJ whole genome shotgun (WGS) entry which is preliminary data.</text>
</comment>
<dbReference type="InterPro" id="IPR025461">
    <property type="entry name" value="ABA4-like"/>
</dbReference>